<evidence type="ECO:0000313" key="21">
    <source>
        <dbReference type="EMBL" id="KAK4216092.1"/>
    </source>
</evidence>
<keyword evidence="9" id="KW-0547">Nucleotide-binding</keyword>
<evidence type="ECO:0000256" key="9">
    <source>
        <dbReference type="ARBA" id="ARBA00022741"/>
    </source>
</evidence>
<gene>
    <name evidence="21" type="ORF">QBC37DRAFT_439071</name>
</gene>
<dbReference type="Gene3D" id="3.40.50.850">
    <property type="entry name" value="Isochorismatase-like"/>
    <property type="match status" value="1"/>
</dbReference>
<evidence type="ECO:0000256" key="18">
    <source>
        <dbReference type="ARBA" id="ARBA00061283"/>
    </source>
</evidence>
<evidence type="ECO:0000256" key="5">
    <source>
        <dbReference type="ARBA" id="ARBA00005165"/>
    </source>
</evidence>
<feature type="domain" description="Thiamine phosphate synthase/TenI" evidence="20">
    <location>
        <begin position="10"/>
        <end position="203"/>
    </location>
</feature>
<dbReference type="InterPro" id="IPR036380">
    <property type="entry name" value="Isochorismatase-like_sf"/>
</dbReference>
<evidence type="ECO:0000259" key="19">
    <source>
        <dbReference type="Pfam" id="PF00857"/>
    </source>
</evidence>
<comment type="pathway">
    <text evidence="4">Cofactor biosynthesis; thiamine diphosphate biosynthesis; 4-methyl-5-(2-phosphoethyl)-thiazole from 5-(2-hydroxyethyl)-4-methylthiazole: step 1/1.</text>
</comment>
<evidence type="ECO:0000256" key="17">
    <source>
        <dbReference type="ARBA" id="ARBA00061146"/>
    </source>
</evidence>
<dbReference type="SUPFAM" id="SSF53613">
    <property type="entry name" value="Ribokinase-like"/>
    <property type="match status" value="1"/>
</dbReference>
<dbReference type="GO" id="GO:0000287">
    <property type="term" value="F:magnesium ion binding"/>
    <property type="evidence" value="ECO:0007669"/>
    <property type="project" value="InterPro"/>
</dbReference>
<accession>A0AAN6YGB9</accession>
<evidence type="ECO:0000256" key="12">
    <source>
        <dbReference type="ARBA" id="ARBA00022842"/>
    </source>
</evidence>
<dbReference type="NCBIfam" id="NF006830">
    <property type="entry name" value="PRK09355.1"/>
    <property type="match status" value="1"/>
</dbReference>
<dbReference type="InterPro" id="IPR000868">
    <property type="entry name" value="Isochorismatase-like_dom"/>
</dbReference>
<dbReference type="NCBIfam" id="TIGR00694">
    <property type="entry name" value="thiM"/>
    <property type="match status" value="1"/>
</dbReference>
<evidence type="ECO:0000256" key="16">
    <source>
        <dbReference type="ARBA" id="ARBA00047883"/>
    </source>
</evidence>
<comment type="catalytic activity">
    <reaction evidence="1">
        <text>5-(2-hydroxyethyl)-4-methylthiazole + ATP = 4-methyl-5-(2-phosphooxyethyl)-thiazole + ADP + H(+)</text>
        <dbReference type="Rhea" id="RHEA:24212"/>
        <dbReference type="ChEBI" id="CHEBI:15378"/>
        <dbReference type="ChEBI" id="CHEBI:17957"/>
        <dbReference type="ChEBI" id="CHEBI:30616"/>
        <dbReference type="ChEBI" id="CHEBI:58296"/>
        <dbReference type="ChEBI" id="CHEBI:456216"/>
        <dbReference type="EC" id="2.7.1.50"/>
    </reaction>
</comment>
<evidence type="ECO:0000256" key="6">
    <source>
        <dbReference type="ARBA" id="ARBA00006336"/>
    </source>
</evidence>
<keyword evidence="13" id="KW-0784">Thiamine biosynthesis</keyword>
<dbReference type="CDD" id="cd00564">
    <property type="entry name" value="TMP_TenI"/>
    <property type="match status" value="1"/>
</dbReference>
<dbReference type="InterPro" id="IPR036206">
    <property type="entry name" value="ThiamineP_synth_sf"/>
</dbReference>
<evidence type="ECO:0000256" key="15">
    <source>
        <dbReference type="ARBA" id="ARBA00047851"/>
    </source>
</evidence>
<comment type="caution">
    <text evidence="21">The sequence shown here is derived from an EMBL/GenBank/DDBJ whole genome shotgun (WGS) entry which is preliminary data.</text>
</comment>
<dbReference type="GO" id="GO:0009228">
    <property type="term" value="P:thiamine biosynthetic process"/>
    <property type="evidence" value="ECO:0007669"/>
    <property type="project" value="UniProtKB-KW"/>
</dbReference>
<dbReference type="Gene3D" id="3.20.20.70">
    <property type="entry name" value="Aldolase class I"/>
    <property type="match status" value="1"/>
</dbReference>
<reference evidence="21" key="2">
    <citation type="submission" date="2023-05" db="EMBL/GenBank/DDBJ databases">
        <authorList>
            <consortium name="Lawrence Berkeley National Laboratory"/>
            <person name="Steindorff A."/>
            <person name="Hensen N."/>
            <person name="Bonometti L."/>
            <person name="Westerberg I."/>
            <person name="Brannstrom I.O."/>
            <person name="Guillou S."/>
            <person name="Cros-Aarteil S."/>
            <person name="Calhoun S."/>
            <person name="Haridas S."/>
            <person name="Kuo A."/>
            <person name="Mondo S."/>
            <person name="Pangilinan J."/>
            <person name="Riley R."/>
            <person name="Labutti K."/>
            <person name="Andreopoulos B."/>
            <person name="Lipzen A."/>
            <person name="Chen C."/>
            <person name="Yanf M."/>
            <person name="Daum C."/>
            <person name="Ng V."/>
            <person name="Clum A."/>
            <person name="Ohm R."/>
            <person name="Martin F."/>
            <person name="Silar P."/>
            <person name="Natvig D."/>
            <person name="Lalanne C."/>
            <person name="Gautier V."/>
            <person name="Ament-Velasquez S.L."/>
            <person name="Kruys A."/>
            <person name="Hutchinson M.I."/>
            <person name="Powell A.J."/>
            <person name="Barry K."/>
            <person name="Miller A.N."/>
            <person name="Grigoriev I.V."/>
            <person name="Debuchy R."/>
            <person name="Gladieux P."/>
            <person name="Thoren M.H."/>
            <person name="Johannesson H."/>
        </authorList>
    </citation>
    <scope>NUCLEOTIDE SEQUENCE</scope>
    <source>
        <strain evidence="21">PSN293</strain>
    </source>
</reference>
<dbReference type="GO" id="GO:0004417">
    <property type="term" value="F:hydroxyethylthiazole kinase activity"/>
    <property type="evidence" value="ECO:0007669"/>
    <property type="project" value="UniProtKB-EC"/>
</dbReference>
<dbReference type="CDD" id="cd01170">
    <property type="entry name" value="THZ_kinase"/>
    <property type="match status" value="1"/>
</dbReference>
<reference evidence="21" key="1">
    <citation type="journal article" date="2023" name="Mol. Phylogenet. Evol.">
        <title>Genome-scale phylogeny and comparative genomics of the fungal order Sordariales.</title>
        <authorList>
            <person name="Hensen N."/>
            <person name="Bonometti L."/>
            <person name="Westerberg I."/>
            <person name="Brannstrom I.O."/>
            <person name="Guillou S."/>
            <person name="Cros-Aarteil S."/>
            <person name="Calhoun S."/>
            <person name="Haridas S."/>
            <person name="Kuo A."/>
            <person name="Mondo S."/>
            <person name="Pangilinan J."/>
            <person name="Riley R."/>
            <person name="LaButti K."/>
            <person name="Andreopoulos B."/>
            <person name="Lipzen A."/>
            <person name="Chen C."/>
            <person name="Yan M."/>
            <person name="Daum C."/>
            <person name="Ng V."/>
            <person name="Clum A."/>
            <person name="Steindorff A."/>
            <person name="Ohm R.A."/>
            <person name="Martin F."/>
            <person name="Silar P."/>
            <person name="Natvig D.O."/>
            <person name="Lalanne C."/>
            <person name="Gautier V."/>
            <person name="Ament-Velasquez S.L."/>
            <person name="Kruys A."/>
            <person name="Hutchinson M.I."/>
            <person name="Powell A.J."/>
            <person name="Barry K."/>
            <person name="Miller A.N."/>
            <person name="Grigoriev I.V."/>
            <person name="Debuchy R."/>
            <person name="Gladieux P."/>
            <person name="Hiltunen Thoren M."/>
            <person name="Johannesson H."/>
        </authorList>
    </citation>
    <scope>NUCLEOTIDE SEQUENCE</scope>
    <source>
        <strain evidence="21">PSN293</strain>
    </source>
</reference>
<evidence type="ECO:0000313" key="22">
    <source>
        <dbReference type="Proteomes" id="UP001301769"/>
    </source>
</evidence>
<keyword evidence="22" id="KW-1185">Reference proteome</keyword>
<dbReference type="InterPro" id="IPR000417">
    <property type="entry name" value="Hyethyz_kinase"/>
</dbReference>
<dbReference type="Pfam" id="PF02110">
    <property type="entry name" value="HK"/>
    <property type="match status" value="1"/>
</dbReference>
<dbReference type="InterPro" id="IPR029056">
    <property type="entry name" value="Ribokinase-like"/>
</dbReference>
<keyword evidence="7" id="KW-0808">Transferase</keyword>
<evidence type="ECO:0000256" key="7">
    <source>
        <dbReference type="ARBA" id="ARBA00022679"/>
    </source>
</evidence>
<protein>
    <submittedName>
        <fullName evidence="21">Hydroxyethylthiazole kinase</fullName>
    </submittedName>
</protein>
<dbReference type="FunFam" id="3.20.20.70:FF:000104">
    <property type="entry name" value="Thiamine biosynthetic bifunctional enzyme"/>
    <property type="match status" value="1"/>
</dbReference>
<evidence type="ECO:0000256" key="1">
    <source>
        <dbReference type="ARBA" id="ARBA00001771"/>
    </source>
</evidence>
<evidence type="ECO:0000256" key="10">
    <source>
        <dbReference type="ARBA" id="ARBA00022777"/>
    </source>
</evidence>
<sequence>MEKKKVDYSVYLVTDSRPEVLGQRDFYTVVEAALKGGVTCVQLREKTGDTGALIQTARRLHEITQRYQVPLLINDRVDVALAVNCEGVHIGQDDMSLPEARRLLGPDKIIGVSASTPDEAREAVKGGADYLGIGTVYSTQTKSNTKHILGPEGVRDILEAISSFPKVRTVCIGGINEENAQEVLSKSATSKRKLDGIAVVSAVMAASNPLDAAKRLASLTTFQSSKIIGTRAMQDVVSSVPAIVKAVHEQTPLSHNMTNLVVQNFAANIALAIGASPIMSNHGDEAEDLCKHKGSLVINMGTVDDKALGNYVKALKAYNRAGVPVVFDPVGAGATSVRRNALKTLLDAGYMDVVKGNENEIKAVVGDSSTQQRGVDSSSTLTDQEKATMVENLARTKETIVVMTGVSDFVSDGTRTLQITNGHPYLASITGSGCTLGTTISAAVAVWPEDNLAAVVGAILHYEIAAEIAASRNDVRGPGTFIPAFIDELYNIRQNTSKGDLRWLQRARVMDVVLTTTKILRFANALKIPIYVTTQNRTRLGDTVAELKPHLPSSLVKADLDKTRFSMYIPPISTEHFPFLASSSSPGPGKGAEVAIVGIESHICVTQTALDLLEAGYKVYIIADGVSSCNSAEVPIALDRLRQAGAVVTTSESWMYECMGDSGIGEFKDVVKIVKDTMGDTKGVMEGLVGGYSNGGRVSKI</sequence>
<dbReference type="InterPro" id="IPR013785">
    <property type="entry name" value="Aldolase_TIM"/>
</dbReference>
<evidence type="ECO:0000256" key="2">
    <source>
        <dbReference type="ARBA" id="ARBA00001946"/>
    </source>
</evidence>
<comment type="catalytic activity">
    <reaction evidence="16">
        <text>2-[(2R,5Z)-2-carboxy-4-methylthiazol-5(2H)-ylidene]ethyl phosphate + 4-amino-2-methyl-5-(diphosphooxymethyl)pyrimidine + 2 H(+) = thiamine phosphate + CO2 + diphosphate</text>
        <dbReference type="Rhea" id="RHEA:47844"/>
        <dbReference type="ChEBI" id="CHEBI:15378"/>
        <dbReference type="ChEBI" id="CHEBI:16526"/>
        <dbReference type="ChEBI" id="CHEBI:33019"/>
        <dbReference type="ChEBI" id="CHEBI:37575"/>
        <dbReference type="ChEBI" id="CHEBI:57841"/>
        <dbReference type="ChEBI" id="CHEBI:62899"/>
        <dbReference type="EC" id="2.5.1.3"/>
    </reaction>
</comment>
<keyword evidence="11" id="KW-0067">ATP-binding</keyword>
<dbReference type="InterPro" id="IPR034291">
    <property type="entry name" value="TMP_synthase"/>
</dbReference>
<evidence type="ECO:0000259" key="20">
    <source>
        <dbReference type="Pfam" id="PF02581"/>
    </source>
</evidence>
<dbReference type="HAMAP" id="MF_00097">
    <property type="entry name" value="TMP_synthase"/>
    <property type="match status" value="1"/>
</dbReference>
<organism evidence="21 22">
    <name type="scientific">Rhypophila decipiens</name>
    <dbReference type="NCBI Taxonomy" id="261697"/>
    <lineage>
        <taxon>Eukaryota</taxon>
        <taxon>Fungi</taxon>
        <taxon>Dikarya</taxon>
        <taxon>Ascomycota</taxon>
        <taxon>Pezizomycotina</taxon>
        <taxon>Sordariomycetes</taxon>
        <taxon>Sordariomycetidae</taxon>
        <taxon>Sordariales</taxon>
        <taxon>Naviculisporaceae</taxon>
        <taxon>Rhypophila</taxon>
    </lineage>
</organism>
<evidence type="ECO:0000256" key="14">
    <source>
        <dbReference type="ARBA" id="ARBA00047334"/>
    </source>
</evidence>
<evidence type="ECO:0000256" key="3">
    <source>
        <dbReference type="ARBA" id="ARBA00003814"/>
    </source>
</evidence>
<dbReference type="GO" id="GO:0004789">
    <property type="term" value="F:thiamine-phosphate diphosphorylase activity"/>
    <property type="evidence" value="ECO:0007669"/>
    <property type="project" value="UniProtKB-EC"/>
</dbReference>
<dbReference type="FunFam" id="3.40.1190.20:FF:000042">
    <property type="entry name" value="Probable thiamine biosynthetic bifunctional enzyme"/>
    <property type="match status" value="1"/>
</dbReference>
<dbReference type="NCBIfam" id="TIGR00693">
    <property type="entry name" value="thiE"/>
    <property type="match status" value="1"/>
</dbReference>
<comment type="function">
    <text evidence="3">Condenses 4-methyl-5-(beta-hydroxyethyl)thiazole monophosphate (THZ-P) and 2-methyl-4-amino-5-hydroxymethyl pyrimidine pyrophosphate (HMP-PP) to form thiamine monophosphate (TMP).</text>
</comment>
<dbReference type="HAMAP" id="MF_00228">
    <property type="entry name" value="Thz_kinase"/>
    <property type="match status" value="1"/>
</dbReference>
<dbReference type="AlphaFoldDB" id="A0AAN6YGB9"/>
<comment type="similarity">
    <text evidence="18">In the N-terminal section; belongs to the thiamine-phosphate synthase family.</text>
</comment>
<name>A0AAN6YGB9_9PEZI</name>
<dbReference type="SUPFAM" id="SSF52499">
    <property type="entry name" value="Isochorismatase-like hydrolases"/>
    <property type="match status" value="1"/>
</dbReference>
<comment type="catalytic activity">
    <reaction evidence="14">
        <text>4-methyl-5-(2-phosphooxyethyl)-thiazole + 4-amino-2-methyl-5-(diphosphooxymethyl)pyrimidine + H(+) = thiamine phosphate + diphosphate</text>
        <dbReference type="Rhea" id="RHEA:22328"/>
        <dbReference type="ChEBI" id="CHEBI:15378"/>
        <dbReference type="ChEBI" id="CHEBI:33019"/>
        <dbReference type="ChEBI" id="CHEBI:37575"/>
        <dbReference type="ChEBI" id="CHEBI:57841"/>
        <dbReference type="ChEBI" id="CHEBI:58296"/>
        <dbReference type="EC" id="2.5.1.3"/>
    </reaction>
</comment>
<comment type="pathway">
    <text evidence="5">Cofactor biosynthesis; thiamine diphosphate biosynthesis; thiamine phosphate from 4-amino-2-methyl-5-diphosphomethylpyrimidine and 4-methyl-5-(2-phosphoethyl)-thiazole: step 1/1.</text>
</comment>
<dbReference type="PANTHER" id="PTHR20857:SF23">
    <property type="entry name" value="THIAMINE BIOSYNTHETIC BIFUNCTIONAL ENZYME"/>
    <property type="match status" value="1"/>
</dbReference>
<evidence type="ECO:0000256" key="4">
    <source>
        <dbReference type="ARBA" id="ARBA00004868"/>
    </source>
</evidence>
<dbReference type="Pfam" id="PF00857">
    <property type="entry name" value="Isochorismatase"/>
    <property type="match status" value="1"/>
</dbReference>
<dbReference type="Pfam" id="PF02581">
    <property type="entry name" value="TMP-TENI"/>
    <property type="match status" value="1"/>
</dbReference>
<comment type="catalytic activity">
    <reaction evidence="15">
        <text>2-(2-carboxy-4-methylthiazol-5-yl)ethyl phosphate + 4-amino-2-methyl-5-(diphosphooxymethyl)pyrimidine + 2 H(+) = thiamine phosphate + CO2 + diphosphate</text>
        <dbReference type="Rhea" id="RHEA:47848"/>
        <dbReference type="ChEBI" id="CHEBI:15378"/>
        <dbReference type="ChEBI" id="CHEBI:16526"/>
        <dbReference type="ChEBI" id="CHEBI:33019"/>
        <dbReference type="ChEBI" id="CHEBI:37575"/>
        <dbReference type="ChEBI" id="CHEBI:57841"/>
        <dbReference type="ChEBI" id="CHEBI:62890"/>
        <dbReference type="EC" id="2.5.1.3"/>
    </reaction>
</comment>
<keyword evidence="12" id="KW-0460">Magnesium</keyword>
<dbReference type="PANTHER" id="PTHR20857">
    <property type="entry name" value="THIAMINE-PHOSPHATE PYROPHOSPHORYLASE"/>
    <property type="match status" value="1"/>
</dbReference>
<keyword evidence="10 21" id="KW-0418">Kinase</keyword>
<proteinExistence type="inferred from homology"/>
<dbReference type="GO" id="GO:0005737">
    <property type="term" value="C:cytoplasm"/>
    <property type="evidence" value="ECO:0007669"/>
    <property type="project" value="TreeGrafter"/>
</dbReference>
<evidence type="ECO:0000256" key="8">
    <source>
        <dbReference type="ARBA" id="ARBA00022723"/>
    </source>
</evidence>
<comment type="cofactor">
    <cofactor evidence="2">
        <name>Mg(2+)</name>
        <dbReference type="ChEBI" id="CHEBI:18420"/>
    </cofactor>
</comment>
<evidence type="ECO:0000256" key="11">
    <source>
        <dbReference type="ARBA" id="ARBA00022840"/>
    </source>
</evidence>
<dbReference type="EMBL" id="MU858072">
    <property type="protein sequence ID" value="KAK4216092.1"/>
    <property type="molecule type" value="Genomic_DNA"/>
</dbReference>
<keyword evidence="8" id="KW-0479">Metal-binding</keyword>
<dbReference type="Proteomes" id="UP001301769">
    <property type="component" value="Unassembled WGS sequence"/>
</dbReference>
<dbReference type="Gene3D" id="3.40.1190.20">
    <property type="match status" value="1"/>
</dbReference>
<comment type="similarity">
    <text evidence="17">In the C-terminal section; belongs to the Thz kinase family.</text>
</comment>
<comment type="similarity">
    <text evidence="6">Belongs to the isochorismatase family.</text>
</comment>
<dbReference type="InterPro" id="IPR022998">
    <property type="entry name" value="ThiamineP_synth_TenI"/>
</dbReference>
<dbReference type="GO" id="GO:0005524">
    <property type="term" value="F:ATP binding"/>
    <property type="evidence" value="ECO:0007669"/>
    <property type="project" value="UniProtKB-KW"/>
</dbReference>
<evidence type="ECO:0000256" key="13">
    <source>
        <dbReference type="ARBA" id="ARBA00022977"/>
    </source>
</evidence>
<feature type="domain" description="Isochorismatase-like" evidence="19">
    <location>
        <begin position="511"/>
        <end position="652"/>
    </location>
</feature>
<dbReference type="SUPFAM" id="SSF51391">
    <property type="entry name" value="Thiamin phosphate synthase"/>
    <property type="match status" value="1"/>
</dbReference>
<dbReference type="PRINTS" id="PR01099">
    <property type="entry name" value="HYETHTZKNASE"/>
</dbReference>